<dbReference type="InterPro" id="IPR001128">
    <property type="entry name" value="Cyt_P450"/>
</dbReference>
<keyword evidence="8 13" id="KW-0560">Oxidoreductase</keyword>
<dbReference type="GO" id="GO:0004497">
    <property type="term" value="F:monooxygenase activity"/>
    <property type="evidence" value="ECO:0007669"/>
    <property type="project" value="UniProtKB-KW"/>
</dbReference>
<keyword evidence="6 12" id="KW-0479">Metal-binding</keyword>
<dbReference type="InterPro" id="IPR050121">
    <property type="entry name" value="Cytochrome_P450_monoxygenase"/>
</dbReference>
<dbReference type="PANTHER" id="PTHR24305:SF210">
    <property type="entry name" value="CYTOCHROME P450 MONOOXYGENASE ASQL-RELATED"/>
    <property type="match status" value="1"/>
</dbReference>
<comment type="subcellular location">
    <subcellularLocation>
        <location evidence="2">Membrane</location>
        <topology evidence="2">Single-pass membrane protein</topology>
    </subcellularLocation>
</comment>
<keyword evidence="11 14" id="KW-0472">Membrane</keyword>
<comment type="similarity">
    <text evidence="3 13">Belongs to the cytochrome P450 family.</text>
</comment>
<evidence type="ECO:0000256" key="7">
    <source>
        <dbReference type="ARBA" id="ARBA00022989"/>
    </source>
</evidence>
<keyword evidence="10 13" id="KW-0503">Monooxygenase</keyword>
<dbReference type="GO" id="GO:0016705">
    <property type="term" value="F:oxidoreductase activity, acting on paired donors, with incorporation or reduction of molecular oxygen"/>
    <property type="evidence" value="ECO:0007669"/>
    <property type="project" value="InterPro"/>
</dbReference>
<dbReference type="Pfam" id="PF00067">
    <property type="entry name" value="p450"/>
    <property type="match status" value="1"/>
</dbReference>
<feature type="transmembrane region" description="Helical" evidence="14">
    <location>
        <begin position="14"/>
        <end position="39"/>
    </location>
</feature>
<evidence type="ECO:0000313" key="16">
    <source>
        <dbReference type="Proteomes" id="UP000250266"/>
    </source>
</evidence>
<dbReference type="InterPro" id="IPR017972">
    <property type="entry name" value="Cyt_P450_CS"/>
</dbReference>
<organism evidence="15 16">
    <name type="scientific">Lepidopterella palustris CBS 459.81</name>
    <dbReference type="NCBI Taxonomy" id="1314670"/>
    <lineage>
        <taxon>Eukaryota</taxon>
        <taxon>Fungi</taxon>
        <taxon>Dikarya</taxon>
        <taxon>Ascomycota</taxon>
        <taxon>Pezizomycotina</taxon>
        <taxon>Dothideomycetes</taxon>
        <taxon>Pleosporomycetidae</taxon>
        <taxon>Mytilinidiales</taxon>
        <taxon>Argynnaceae</taxon>
        <taxon>Lepidopterella</taxon>
    </lineage>
</organism>
<dbReference type="InterPro" id="IPR002401">
    <property type="entry name" value="Cyt_P450_E_grp-I"/>
</dbReference>
<dbReference type="PRINTS" id="PR00463">
    <property type="entry name" value="EP450I"/>
</dbReference>
<dbReference type="CDD" id="cd11058">
    <property type="entry name" value="CYP60B-like"/>
    <property type="match status" value="1"/>
</dbReference>
<protein>
    <submittedName>
        <fullName evidence="15">Benzoate 4-monooxygenase cytochrome P450</fullName>
    </submittedName>
</protein>
<dbReference type="GO" id="GO:0020037">
    <property type="term" value="F:heme binding"/>
    <property type="evidence" value="ECO:0007669"/>
    <property type="project" value="InterPro"/>
</dbReference>
<reference evidence="15 16" key="1">
    <citation type="journal article" date="2016" name="Nat. Commun.">
        <title>Ectomycorrhizal ecology is imprinted in the genome of the dominant symbiotic fungus Cenococcum geophilum.</title>
        <authorList>
            <consortium name="DOE Joint Genome Institute"/>
            <person name="Peter M."/>
            <person name="Kohler A."/>
            <person name="Ohm R.A."/>
            <person name="Kuo A."/>
            <person name="Krutzmann J."/>
            <person name="Morin E."/>
            <person name="Arend M."/>
            <person name="Barry K.W."/>
            <person name="Binder M."/>
            <person name="Choi C."/>
            <person name="Clum A."/>
            <person name="Copeland A."/>
            <person name="Grisel N."/>
            <person name="Haridas S."/>
            <person name="Kipfer T."/>
            <person name="LaButti K."/>
            <person name="Lindquist E."/>
            <person name="Lipzen A."/>
            <person name="Maire R."/>
            <person name="Meier B."/>
            <person name="Mihaltcheva S."/>
            <person name="Molinier V."/>
            <person name="Murat C."/>
            <person name="Poggeler S."/>
            <person name="Quandt C.A."/>
            <person name="Sperisen C."/>
            <person name="Tritt A."/>
            <person name="Tisserant E."/>
            <person name="Crous P.W."/>
            <person name="Henrissat B."/>
            <person name="Nehls U."/>
            <person name="Egli S."/>
            <person name="Spatafora J.W."/>
            <person name="Grigoriev I.V."/>
            <person name="Martin F.M."/>
        </authorList>
    </citation>
    <scope>NUCLEOTIDE SEQUENCE [LARGE SCALE GENOMIC DNA]</scope>
    <source>
        <strain evidence="15 16">CBS 459.81</strain>
    </source>
</reference>
<dbReference type="PRINTS" id="PR00385">
    <property type="entry name" value="P450"/>
</dbReference>
<keyword evidence="4 12" id="KW-0349">Heme</keyword>
<evidence type="ECO:0000256" key="4">
    <source>
        <dbReference type="ARBA" id="ARBA00022617"/>
    </source>
</evidence>
<dbReference type="InterPro" id="IPR036396">
    <property type="entry name" value="Cyt_P450_sf"/>
</dbReference>
<evidence type="ECO:0000256" key="1">
    <source>
        <dbReference type="ARBA" id="ARBA00001971"/>
    </source>
</evidence>
<keyword evidence="7 14" id="KW-1133">Transmembrane helix</keyword>
<dbReference type="GO" id="GO:0016020">
    <property type="term" value="C:membrane"/>
    <property type="evidence" value="ECO:0007669"/>
    <property type="project" value="UniProtKB-SubCell"/>
</dbReference>
<sequence>MATNMTADLFHDRVVPLLFGGLVFSFLYYVGTAIYSAYFHPLARFPGPKFRAMSKIPFAISVVRGRFAFDLRDLHDKYGEVVRIGPDQLSFTNGEAWKDIYGYRSDRPHFTKDKSNYFTPINGVESIHSTPDDVVHSRHRRLLAHAFSEKALREQETLLSSYVDLLIDQLRKQQGKVDMVRWLNYTTFDLIGDLTFGEPFHCLESNDYHPWVSIIFQSMRASAFIVAGRQFPTLASFLARFIPKRLSQKLYDHFELSVERMNRRLAITTDRPDFVTYLLRQSGEKGLSLGEIHSNAPVLMIGGSETTATALCACFYYLCTNPETFKKLRAEFHSAIKSDKDITINKTFELKYMTAVLNETMRIYPPVPGDLPRIAPKEGITVAGYWLPPETRASVASFAATHSSSNFKNPYKFAPERFLDDNEEYKDDKKSAHQPFSTGPRNCIGKNLAWAEMRLMLSKLLFNFDIELCPESQNWSDQKVFVLWEKHPLMLKLTPRN</sequence>
<dbReference type="GO" id="GO:0009403">
    <property type="term" value="P:toxin biosynthetic process"/>
    <property type="evidence" value="ECO:0007669"/>
    <property type="project" value="UniProtKB-ARBA"/>
</dbReference>
<evidence type="ECO:0000256" key="2">
    <source>
        <dbReference type="ARBA" id="ARBA00004167"/>
    </source>
</evidence>
<evidence type="ECO:0000256" key="6">
    <source>
        <dbReference type="ARBA" id="ARBA00022723"/>
    </source>
</evidence>
<dbReference type="SUPFAM" id="SSF48264">
    <property type="entry name" value="Cytochrome P450"/>
    <property type="match status" value="1"/>
</dbReference>
<evidence type="ECO:0000256" key="8">
    <source>
        <dbReference type="ARBA" id="ARBA00023002"/>
    </source>
</evidence>
<dbReference type="FunFam" id="1.10.630.10:FF:000047">
    <property type="entry name" value="Cytochrome P450 monooxygenase"/>
    <property type="match status" value="1"/>
</dbReference>
<evidence type="ECO:0000256" key="13">
    <source>
        <dbReference type="RuleBase" id="RU000461"/>
    </source>
</evidence>
<evidence type="ECO:0000256" key="5">
    <source>
        <dbReference type="ARBA" id="ARBA00022692"/>
    </source>
</evidence>
<name>A0A8E2DXV2_9PEZI</name>
<feature type="binding site" description="axial binding residue" evidence="12">
    <location>
        <position position="443"/>
    </location>
    <ligand>
        <name>heme</name>
        <dbReference type="ChEBI" id="CHEBI:30413"/>
    </ligand>
    <ligandPart>
        <name>Fe</name>
        <dbReference type="ChEBI" id="CHEBI:18248"/>
    </ligandPart>
</feature>
<dbReference type="Gene3D" id="1.10.630.10">
    <property type="entry name" value="Cytochrome P450"/>
    <property type="match status" value="1"/>
</dbReference>
<evidence type="ECO:0000256" key="11">
    <source>
        <dbReference type="ARBA" id="ARBA00023136"/>
    </source>
</evidence>
<keyword evidence="5 14" id="KW-0812">Transmembrane</keyword>
<evidence type="ECO:0000256" key="9">
    <source>
        <dbReference type="ARBA" id="ARBA00023004"/>
    </source>
</evidence>
<dbReference type="EMBL" id="KV745740">
    <property type="protein sequence ID" value="OCK73526.1"/>
    <property type="molecule type" value="Genomic_DNA"/>
</dbReference>
<accession>A0A8E2DXV2</accession>
<comment type="cofactor">
    <cofactor evidence="1 12">
        <name>heme</name>
        <dbReference type="ChEBI" id="CHEBI:30413"/>
    </cofactor>
</comment>
<dbReference type="GO" id="GO:0005506">
    <property type="term" value="F:iron ion binding"/>
    <property type="evidence" value="ECO:0007669"/>
    <property type="project" value="InterPro"/>
</dbReference>
<dbReference type="AlphaFoldDB" id="A0A8E2DXV2"/>
<evidence type="ECO:0000256" key="3">
    <source>
        <dbReference type="ARBA" id="ARBA00010617"/>
    </source>
</evidence>
<keyword evidence="9 12" id="KW-0408">Iron</keyword>
<dbReference type="Proteomes" id="UP000250266">
    <property type="component" value="Unassembled WGS sequence"/>
</dbReference>
<keyword evidence="16" id="KW-1185">Reference proteome</keyword>
<evidence type="ECO:0000256" key="14">
    <source>
        <dbReference type="SAM" id="Phobius"/>
    </source>
</evidence>
<gene>
    <name evidence="15" type="ORF">K432DRAFT_430543</name>
</gene>
<dbReference type="OrthoDB" id="1470350at2759"/>
<dbReference type="PANTHER" id="PTHR24305">
    <property type="entry name" value="CYTOCHROME P450"/>
    <property type="match status" value="1"/>
</dbReference>
<evidence type="ECO:0000256" key="12">
    <source>
        <dbReference type="PIRSR" id="PIRSR602401-1"/>
    </source>
</evidence>
<evidence type="ECO:0000256" key="10">
    <source>
        <dbReference type="ARBA" id="ARBA00023033"/>
    </source>
</evidence>
<evidence type="ECO:0000313" key="15">
    <source>
        <dbReference type="EMBL" id="OCK73526.1"/>
    </source>
</evidence>
<dbReference type="PROSITE" id="PS00086">
    <property type="entry name" value="CYTOCHROME_P450"/>
    <property type="match status" value="1"/>
</dbReference>
<proteinExistence type="inferred from homology"/>